<keyword evidence="3" id="KW-1185">Reference proteome</keyword>
<feature type="compositionally biased region" description="Basic and acidic residues" evidence="1">
    <location>
        <begin position="1"/>
        <end position="12"/>
    </location>
</feature>
<evidence type="ECO:0000256" key="1">
    <source>
        <dbReference type="SAM" id="MobiDB-lite"/>
    </source>
</evidence>
<dbReference type="Proteomes" id="UP000054097">
    <property type="component" value="Unassembled WGS sequence"/>
</dbReference>
<gene>
    <name evidence="2" type="ORF">M408DRAFT_254828</name>
</gene>
<feature type="region of interest" description="Disordered" evidence="1">
    <location>
        <begin position="1"/>
        <end position="39"/>
    </location>
</feature>
<dbReference type="AlphaFoldDB" id="A0A0C3B2W8"/>
<feature type="compositionally biased region" description="Polar residues" evidence="1">
    <location>
        <begin position="16"/>
        <end position="38"/>
    </location>
</feature>
<name>A0A0C3B2W8_SERVB</name>
<organism evidence="2 3">
    <name type="scientific">Serendipita vermifera MAFF 305830</name>
    <dbReference type="NCBI Taxonomy" id="933852"/>
    <lineage>
        <taxon>Eukaryota</taxon>
        <taxon>Fungi</taxon>
        <taxon>Dikarya</taxon>
        <taxon>Basidiomycota</taxon>
        <taxon>Agaricomycotina</taxon>
        <taxon>Agaricomycetes</taxon>
        <taxon>Sebacinales</taxon>
        <taxon>Serendipitaceae</taxon>
        <taxon>Serendipita</taxon>
    </lineage>
</organism>
<protein>
    <submittedName>
        <fullName evidence="2">Uncharacterized protein</fullName>
    </submittedName>
</protein>
<evidence type="ECO:0000313" key="2">
    <source>
        <dbReference type="EMBL" id="KIM31160.1"/>
    </source>
</evidence>
<dbReference type="EMBL" id="KN824282">
    <property type="protein sequence ID" value="KIM31160.1"/>
    <property type="molecule type" value="Genomic_DNA"/>
</dbReference>
<sequence>MKERQKTLELDGKAFLQNQTKVNPTPQHHGTAEASQSPHLNSLHTLRLLLSLLKTCPRPHQWRSTTCYGSSLPKSYSIKRNLSKIGCQK</sequence>
<accession>A0A0C3B2W8</accession>
<dbReference type="HOGENOM" id="CLU_2456182_0_0_1"/>
<reference evidence="2 3" key="1">
    <citation type="submission" date="2014-04" db="EMBL/GenBank/DDBJ databases">
        <authorList>
            <consortium name="DOE Joint Genome Institute"/>
            <person name="Kuo A."/>
            <person name="Zuccaro A."/>
            <person name="Kohler A."/>
            <person name="Nagy L.G."/>
            <person name="Floudas D."/>
            <person name="Copeland A."/>
            <person name="Barry K.W."/>
            <person name="Cichocki N."/>
            <person name="Veneault-Fourrey C."/>
            <person name="LaButti K."/>
            <person name="Lindquist E.A."/>
            <person name="Lipzen A."/>
            <person name="Lundell T."/>
            <person name="Morin E."/>
            <person name="Murat C."/>
            <person name="Sun H."/>
            <person name="Tunlid A."/>
            <person name="Henrissat B."/>
            <person name="Grigoriev I.V."/>
            <person name="Hibbett D.S."/>
            <person name="Martin F."/>
            <person name="Nordberg H.P."/>
            <person name="Cantor M.N."/>
            <person name="Hua S.X."/>
        </authorList>
    </citation>
    <scope>NUCLEOTIDE SEQUENCE [LARGE SCALE GENOMIC DNA]</scope>
    <source>
        <strain evidence="2 3">MAFF 305830</strain>
    </source>
</reference>
<reference evidence="3" key="2">
    <citation type="submission" date="2015-01" db="EMBL/GenBank/DDBJ databases">
        <title>Evolutionary Origins and Diversification of the Mycorrhizal Mutualists.</title>
        <authorList>
            <consortium name="DOE Joint Genome Institute"/>
            <consortium name="Mycorrhizal Genomics Consortium"/>
            <person name="Kohler A."/>
            <person name="Kuo A."/>
            <person name="Nagy L.G."/>
            <person name="Floudas D."/>
            <person name="Copeland A."/>
            <person name="Barry K.W."/>
            <person name="Cichocki N."/>
            <person name="Veneault-Fourrey C."/>
            <person name="LaButti K."/>
            <person name="Lindquist E.A."/>
            <person name="Lipzen A."/>
            <person name="Lundell T."/>
            <person name="Morin E."/>
            <person name="Murat C."/>
            <person name="Riley R."/>
            <person name="Ohm R."/>
            <person name="Sun H."/>
            <person name="Tunlid A."/>
            <person name="Henrissat B."/>
            <person name="Grigoriev I.V."/>
            <person name="Hibbett D.S."/>
            <person name="Martin F."/>
        </authorList>
    </citation>
    <scope>NUCLEOTIDE SEQUENCE [LARGE SCALE GENOMIC DNA]</scope>
    <source>
        <strain evidence="3">MAFF 305830</strain>
    </source>
</reference>
<proteinExistence type="predicted"/>
<evidence type="ECO:0000313" key="3">
    <source>
        <dbReference type="Proteomes" id="UP000054097"/>
    </source>
</evidence>